<proteinExistence type="predicted"/>
<accession>A0A1D2MZJ2</accession>
<gene>
    <name evidence="2" type="ORF">Ocin01_08230</name>
</gene>
<feature type="transmembrane region" description="Helical" evidence="1">
    <location>
        <begin position="14"/>
        <end position="35"/>
    </location>
</feature>
<sequence>MGLDRLFGTTMKEIIALLSFLFLVSFAIIVAMIYLGEADGPIPIKNGQCDLRDKAFRSVAA</sequence>
<evidence type="ECO:0000313" key="2">
    <source>
        <dbReference type="EMBL" id="ODM98449.1"/>
    </source>
</evidence>
<keyword evidence="1" id="KW-0812">Transmembrane</keyword>
<evidence type="ECO:0000256" key="1">
    <source>
        <dbReference type="SAM" id="Phobius"/>
    </source>
</evidence>
<comment type="caution">
    <text evidence="2">The sequence shown here is derived from an EMBL/GenBank/DDBJ whole genome shotgun (WGS) entry which is preliminary data.</text>
</comment>
<keyword evidence="1" id="KW-0472">Membrane</keyword>
<evidence type="ECO:0000313" key="3">
    <source>
        <dbReference type="Proteomes" id="UP000094527"/>
    </source>
</evidence>
<reference evidence="2 3" key="1">
    <citation type="journal article" date="2016" name="Genome Biol. Evol.">
        <title>Gene Family Evolution Reflects Adaptation to Soil Environmental Stressors in the Genome of the Collembolan Orchesella cincta.</title>
        <authorList>
            <person name="Faddeeva-Vakhrusheva A."/>
            <person name="Derks M.F."/>
            <person name="Anvar S.Y."/>
            <person name="Agamennone V."/>
            <person name="Suring W."/>
            <person name="Smit S."/>
            <person name="van Straalen N.M."/>
            <person name="Roelofs D."/>
        </authorList>
    </citation>
    <scope>NUCLEOTIDE SEQUENCE [LARGE SCALE GENOMIC DNA]</scope>
    <source>
        <tissue evidence="2">Mixed pool</tissue>
    </source>
</reference>
<organism evidence="2 3">
    <name type="scientific">Orchesella cincta</name>
    <name type="common">Springtail</name>
    <name type="synonym">Podura cincta</name>
    <dbReference type="NCBI Taxonomy" id="48709"/>
    <lineage>
        <taxon>Eukaryota</taxon>
        <taxon>Metazoa</taxon>
        <taxon>Ecdysozoa</taxon>
        <taxon>Arthropoda</taxon>
        <taxon>Hexapoda</taxon>
        <taxon>Collembola</taxon>
        <taxon>Entomobryomorpha</taxon>
        <taxon>Entomobryoidea</taxon>
        <taxon>Orchesellidae</taxon>
        <taxon>Orchesellinae</taxon>
        <taxon>Orchesella</taxon>
    </lineage>
</organism>
<dbReference type="AlphaFoldDB" id="A0A1D2MZJ2"/>
<dbReference type="Proteomes" id="UP000094527">
    <property type="component" value="Unassembled WGS sequence"/>
</dbReference>
<keyword evidence="3" id="KW-1185">Reference proteome</keyword>
<protein>
    <submittedName>
        <fullName evidence="2">Uncharacterized protein</fullName>
    </submittedName>
</protein>
<dbReference type="EMBL" id="LJIJ01000353">
    <property type="protein sequence ID" value="ODM98449.1"/>
    <property type="molecule type" value="Genomic_DNA"/>
</dbReference>
<name>A0A1D2MZJ2_ORCCI</name>
<keyword evidence="1" id="KW-1133">Transmembrane helix</keyword>